<sequence length="504" mass="55941">MSLPTGSHCDCGQVTALCERLQITETLRYWCSKPVTPPTTCEGTNKKRRRQTRVGVDEKCDEDSEPQDRAQSAARFDGSRYARRNSHLEWGPGLAHWLERSSITKERRLLSSGQRTKKTWRWLCPAVVNRLLESASDNINKVGTFKLDCNDSGVRRSSTDRVVLAALVAERLGGAWRRLVADVESCLLCQLPQQRPGGGVRLANSAAAAARVAVELCARAAAAAAFRRRLAVVQWSDYLLPTHANRVRSLAVLLPDFRTWESCRVMPLVSGFSRGSPVPSPPLLSSVTPCSPHFILINSQDLDAGGTGNKEAVCKKRLRYALGGEVRNHWVKITSSAVGRNGIRDLHNEQQMEASNIFQHLHLFWNSSIRFGATVAERLARSPPTKANRVQSPDVRKWDRAGRCRWSAGFLGDLPFPLPLHSSPAPYSTSITLIGSQDLAVNSRPYLSRSSIRFMRRPPGMLYALELCSDWSIVKAGVEPATDKGQVLLLNFGMKSCHSRQHML</sequence>
<proteinExistence type="predicted"/>
<gene>
    <name evidence="2" type="ORF">PR048_029931</name>
</gene>
<dbReference type="Proteomes" id="UP001159363">
    <property type="component" value="Chromosome 13"/>
</dbReference>
<reference evidence="2 3" key="1">
    <citation type="submission" date="2023-02" db="EMBL/GenBank/DDBJ databases">
        <title>LHISI_Scaffold_Assembly.</title>
        <authorList>
            <person name="Stuart O.P."/>
            <person name="Cleave R."/>
            <person name="Magrath M.J.L."/>
            <person name="Mikheyev A.S."/>
        </authorList>
    </citation>
    <scope>NUCLEOTIDE SEQUENCE [LARGE SCALE GENOMIC DNA]</scope>
    <source>
        <strain evidence="2">Daus_M_001</strain>
        <tissue evidence="2">Leg muscle</tissue>
    </source>
</reference>
<feature type="region of interest" description="Disordered" evidence="1">
    <location>
        <begin position="38"/>
        <end position="74"/>
    </location>
</feature>
<keyword evidence="3" id="KW-1185">Reference proteome</keyword>
<evidence type="ECO:0000313" key="3">
    <source>
        <dbReference type="Proteomes" id="UP001159363"/>
    </source>
</evidence>
<name>A0ABQ9G7J2_9NEOP</name>
<accession>A0ABQ9G7J2</accession>
<protein>
    <submittedName>
        <fullName evidence="2">Uncharacterized protein</fullName>
    </submittedName>
</protein>
<evidence type="ECO:0000313" key="2">
    <source>
        <dbReference type="EMBL" id="KAJ8868415.1"/>
    </source>
</evidence>
<evidence type="ECO:0000256" key="1">
    <source>
        <dbReference type="SAM" id="MobiDB-lite"/>
    </source>
</evidence>
<dbReference type="EMBL" id="JARBHB010000014">
    <property type="protein sequence ID" value="KAJ8868415.1"/>
    <property type="molecule type" value="Genomic_DNA"/>
</dbReference>
<comment type="caution">
    <text evidence="2">The sequence shown here is derived from an EMBL/GenBank/DDBJ whole genome shotgun (WGS) entry which is preliminary data.</text>
</comment>
<organism evidence="2 3">
    <name type="scientific">Dryococelus australis</name>
    <dbReference type="NCBI Taxonomy" id="614101"/>
    <lineage>
        <taxon>Eukaryota</taxon>
        <taxon>Metazoa</taxon>
        <taxon>Ecdysozoa</taxon>
        <taxon>Arthropoda</taxon>
        <taxon>Hexapoda</taxon>
        <taxon>Insecta</taxon>
        <taxon>Pterygota</taxon>
        <taxon>Neoptera</taxon>
        <taxon>Polyneoptera</taxon>
        <taxon>Phasmatodea</taxon>
        <taxon>Verophasmatodea</taxon>
        <taxon>Anareolatae</taxon>
        <taxon>Phasmatidae</taxon>
        <taxon>Eurycanthinae</taxon>
        <taxon>Dryococelus</taxon>
    </lineage>
</organism>